<evidence type="ECO:0000313" key="3">
    <source>
        <dbReference type="Proteomes" id="UP000242519"/>
    </source>
</evidence>
<dbReference type="PANTHER" id="PTHR39219">
    <property type="entry name" value="ER MEMBRANE PROTEIN COMPLEX SUBUNIT 10"/>
    <property type="match status" value="1"/>
</dbReference>
<keyword evidence="3" id="KW-1185">Reference proteome</keyword>
<evidence type="ECO:0008006" key="4">
    <source>
        <dbReference type="Google" id="ProtNLM"/>
    </source>
</evidence>
<reference evidence="2 3" key="1">
    <citation type="submission" date="2017-04" db="EMBL/GenBank/DDBJ databases">
        <title>Draft genome sequence of Marssonina coronaria NL1: causal agent of apple blotch.</title>
        <authorList>
            <person name="Cheng Q."/>
        </authorList>
    </citation>
    <scope>NUCLEOTIDE SEQUENCE [LARGE SCALE GENOMIC DNA]</scope>
    <source>
        <strain evidence="2 3">NL1</strain>
    </source>
</reference>
<name>A0A218YZE0_9HELO</name>
<dbReference type="OrthoDB" id="1894652at2759"/>
<keyword evidence="1" id="KW-0732">Signal</keyword>
<gene>
    <name evidence="2" type="ORF">B2J93_2545</name>
</gene>
<dbReference type="Proteomes" id="UP000242519">
    <property type="component" value="Unassembled WGS sequence"/>
</dbReference>
<sequence length="193" mass="20615">MRILAAIAAFCGLVLSVAAESELIGSTAVYIQPLTSSSSPLQLAEIKFNPSTFSSEILSYESPELPENSKLLRVGIYDPSTATWKSSTSTTSAENFAKGYSPTIVLNLDTQGAVIGVSCKSSLIDAGQTRDFGPRVKVVGMREGKKPELNRPVVLSPEGKIAEPEVEKTLFQRFWWVGLAVLMLLMTAGGGGE</sequence>
<evidence type="ECO:0000256" key="1">
    <source>
        <dbReference type="SAM" id="SignalP"/>
    </source>
</evidence>
<dbReference type="EMBL" id="MZNU01000302">
    <property type="protein sequence ID" value="OWP00852.1"/>
    <property type="molecule type" value="Genomic_DNA"/>
</dbReference>
<dbReference type="PANTHER" id="PTHR39219:SF1">
    <property type="entry name" value="ER MEMBRANE PROTEIN COMPLEX SUBUNIT 10"/>
    <property type="match status" value="1"/>
</dbReference>
<proteinExistence type="predicted"/>
<evidence type="ECO:0000313" key="2">
    <source>
        <dbReference type="EMBL" id="OWP00852.1"/>
    </source>
</evidence>
<feature type="chain" id="PRO_5012013305" description="Cyclin-dependent protein kinase regulator pho80" evidence="1">
    <location>
        <begin position="20"/>
        <end position="193"/>
    </location>
</feature>
<feature type="signal peptide" evidence="1">
    <location>
        <begin position="1"/>
        <end position="19"/>
    </location>
</feature>
<dbReference type="AlphaFoldDB" id="A0A218YZE0"/>
<organism evidence="2 3">
    <name type="scientific">Diplocarpon coronariae</name>
    <dbReference type="NCBI Taxonomy" id="2795749"/>
    <lineage>
        <taxon>Eukaryota</taxon>
        <taxon>Fungi</taxon>
        <taxon>Dikarya</taxon>
        <taxon>Ascomycota</taxon>
        <taxon>Pezizomycotina</taxon>
        <taxon>Leotiomycetes</taxon>
        <taxon>Helotiales</taxon>
        <taxon>Drepanopezizaceae</taxon>
        <taxon>Diplocarpon</taxon>
    </lineage>
</organism>
<accession>A0A218YZE0</accession>
<protein>
    <recommendedName>
        <fullName evidence="4">Cyclin-dependent protein kinase regulator pho80</fullName>
    </recommendedName>
</protein>
<comment type="caution">
    <text evidence="2">The sequence shown here is derived from an EMBL/GenBank/DDBJ whole genome shotgun (WGS) entry which is preliminary data.</text>
</comment>
<dbReference type="InParanoid" id="A0A218YZE0"/>